<dbReference type="RefSeq" id="WP_054655431.1">
    <property type="nucleotide sequence ID" value="NZ_AZEB01000011.1"/>
</dbReference>
<comment type="caution">
    <text evidence="2">The sequence shown here is derived from an EMBL/GenBank/DDBJ whole genome shotgun (WGS) entry which is preliminary data.</text>
</comment>
<accession>A0A0R1NW25</accession>
<organism evidence="2 3">
    <name type="scientific">Lentilactobacillus kisonensis DSM 19906 = JCM 15041</name>
    <dbReference type="NCBI Taxonomy" id="1423766"/>
    <lineage>
        <taxon>Bacteria</taxon>
        <taxon>Bacillati</taxon>
        <taxon>Bacillota</taxon>
        <taxon>Bacilli</taxon>
        <taxon>Lactobacillales</taxon>
        <taxon>Lactobacillaceae</taxon>
        <taxon>Lentilactobacillus</taxon>
    </lineage>
</organism>
<name>A0A0R1NW25_9LACO</name>
<evidence type="ECO:0000256" key="1">
    <source>
        <dbReference type="SAM" id="SignalP"/>
    </source>
</evidence>
<dbReference type="AlphaFoldDB" id="A0A0R1NW25"/>
<dbReference type="Proteomes" id="UP000051439">
    <property type="component" value="Unassembled WGS sequence"/>
</dbReference>
<keyword evidence="3" id="KW-1185">Reference proteome</keyword>
<feature type="signal peptide" evidence="1">
    <location>
        <begin position="1"/>
        <end position="28"/>
    </location>
</feature>
<evidence type="ECO:0008006" key="4">
    <source>
        <dbReference type="Google" id="ProtNLM"/>
    </source>
</evidence>
<evidence type="ECO:0000313" key="3">
    <source>
        <dbReference type="Proteomes" id="UP000051439"/>
    </source>
</evidence>
<reference evidence="2 3" key="1">
    <citation type="journal article" date="2015" name="Genome Announc.">
        <title>Expanding the biotechnology potential of lactobacilli through comparative genomics of 213 strains and associated genera.</title>
        <authorList>
            <person name="Sun Z."/>
            <person name="Harris H.M."/>
            <person name="McCann A."/>
            <person name="Guo C."/>
            <person name="Argimon S."/>
            <person name="Zhang W."/>
            <person name="Yang X."/>
            <person name="Jeffery I.B."/>
            <person name="Cooney J.C."/>
            <person name="Kagawa T.F."/>
            <person name="Liu W."/>
            <person name="Song Y."/>
            <person name="Salvetti E."/>
            <person name="Wrobel A."/>
            <person name="Rasinkangas P."/>
            <person name="Parkhill J."/>
            <person name="Rea M.C."/>
            <person name="O'Sullivan O."/>
            <person name="Ritari J."/>
            <person name="Douillard F.P."/>
            <person name="Paul Ross R."/>
            <person name="Yang R."/>
            <person name="Briner A.E."/>
            <person name="Felis G.E."/>
            <person name="de Vos W.M."/>
            <person name="Barrangou R."/>
            <person name="Klaenhammer T.R."/>
            <person name="Caufield P.W."/>
            <person name="Cui Y."/>
            <person name="Zhang H."/>
            <person name="O'Toole P.W."/>
        </authorList>
    </citation>
    <scope>NUCLEOTIDE SEQUENCE [LARGE SCALE GENOMIC DNA]</scope>
    <source>
        <strain evidence="2 3">DSM 19906</strain>
    </source>
</reference>
<feature type="chain" id="PRO_5038676092" description="SCP domain-containing protein" evidence="1">
    <location>
        <begin position="29"/>
        <end position="178"/>
    </location>
</feature>
<dbReference type="EMBL" id="AZEB01000011">
    <property type="protein sequence ID" value="KRL21941.1"/>
    <property type="molecule type" value="Genomic_DNA"/>
</dbReference>
<dbReference type="PATRIC" id="fig|1423766.4.peg.515"/>
<evidence type="ECO:0000313" key="2">
    <source>
        <dbReference type="EMBL" id="KRL21941.1"/>
    </source>
</evidence>
<sequence>MKKLNLLVGTLVLGLGITLACQSPAAAAKVYDNHAPAVLRHNWVSPLYRTPKSQRDARNYYWYRNLYVTNTQFHLEDFMLSKNRTASYNSGPYGAFKGYYNLAYEKLSSRHYLVEGSMQPSGTKKVTEYGIALSHNYRTLKLYDFNHLKVIKDTVYPGKAHYVGKFHRGTAHYQQMMP</sequence>
<proteinExistence type="predicted"/>
<protein>
    <recommendedName>
        <fullName evidence="4">SCP domain-containing protein</fullName>
    </recommendedName>
</protein>
<keyword evidence="1" id="KW-0732">Signal</keyword>
<gene>
    <name evidence="2" type="ORF">FC98_GL000503</name>
</gene>
<dbReference type="PROSITE" id="PS51257">
    <property type="entry name" value="PROKAR_LIPOPROTEIN"/>
    <property type="match status" value="1"/>
</dbReference>